<keyword evidence="1" id="KW-0175">Coiled coil</keyword>
<feature type="signal peptide" evidence="2">
    <location>
        <begin position="1"/>
        <end position="23"/>
    </location>
</feature>
<feature type="coiled-coil region" evidence="1">
    <location>
        <begin position="86"/>
        <end position="170"/>
    </location>
</feature>
<evidence type="ECO:0000313" key="4">
    <source>
        <dbReference type="Proteomes" id="UP001487296"/>
    </source>
</evidence>
<proteinExistence type="predicted"/>
<reference evidence="3 4" key="1">
    <citation type="submission" date="2024-04" db="EMBL/GenBank/DDBJ databases">
        <title>Human intestinal bacterial collection.</title>
        <authorList>
            <person name="Pauvert C."/>
            <person name="Hitch T.C.A."/>
            <person name="Clavel T."/>
        </authorList>
    </citation>
    <scope>NUCLEOTIDE SEQUENCE [LARGE SCALE GENOMIC DNA]</scope>
    <source>
        <strain evidence="3 4">CLA-AA-H145</strain>
    </source>
</reference>
<name>A0ABV1FNE7_9BACT</name>
<evidence type="ECO:0000256" key="1">
    <source>
        <dbReference type="SAM" id="Coils"/>
    </source>
</evidence>
<dbReference type="Gene3D" id="1.10.287.1490">
    <property type="match status" value="1"/>
</dbReference>
<organism evidence="3 4">
    <name type="scientific">Hallella faecis</name>
    <dbReference type="NCBI Taxonomy" id="2841596"/>
    <lineage>
        <taxon>Bacteria</taxon>
        <taxon>Pseudomonadati</taxon>
        <taxon>Bacteroidota</taxon>
        <taxon>Bacteroidia</taxon>
        <taxon>Bacteroidales</taxon>
        <taxon>Prevotellaceae</taxon>
        <taxon>Hallella</taxon>
    </lineage>
</organism>
<keyword evidence="4" id="KW-1185">Reference proteome</keyword>
<evidence type="ECO:0008006" key="5">
    <source>
        <dbReference type="Google" id="ProtNLM"/>
    </source>
</evidence>
<dbReference type="PROSITE" id="PS51257">
    <property type="entry name" value="PROKAR_LIPOPROTEIN"/>
    <property type="match status" value="1"/>
</dbReference>
<dbReference type="EMBL" id="JBBNFP010000004">
    <property type="protein sequence ID" value="MEQ2485865.1"/>
    <property type="molecule type" value="Genomic_DNA"/>
</dbReference>
<dbReference type="RefSeq" id="WP_215758862.1">
    <property type="nucleotide sequence ID" value="NZ_JAHKBE010000003.1"/>
</dbReference>
<accession>A0ABV1FNE7</accession>
<evidence type="ECO:0000256" key="2">
    <source>
        <dbReference type="SAM" id="SignalP"/>
    </source>
</evidence>
<gene>
    <name evidence="3" type="ORF">AAAT34_02200</name>
</gene>
<sequence>MKMKKMILAGLFGLALTATVSSCGNGKTDALQSQLDSLSMSDSLHQEDIRQMAEFVNVMSAGLDSISAQEGMLQQMGNKEGGAIDKNKMKSQLLDLAQTLKRQRERIAQLEASVKDNKSAYGQRINKLIAYYKAQLDEKDKKIADLEAQLNEKNTNIAKLTEDVNSLTSTNTQLKGTVETQTKTMEAQKTTIAEQDASLHTGFVAIGSSKDLKAKGIIKGGFLAKKKVNVADLNTSNFTRVDIRNYNNIRLNSDDPKIMTQMPGGSYELKDNDDGTTTLRIKDTQLFWSVSKYLVVKL</sequence>
<feature type="chain" id="PRO_5046710553" description="Lipoprotein" evidence="2">
    <location>
        <begin position="24"/>
        <end position="298"/>
    </location>
</feature>
<evidence type="ECO:0000313" key="3">
    <source>
        <dbReference type="EMBL" id="MEQ2485865.1"/>
    </source>
</evidence>
<protein>
    <recommendedName>
        <fullName evidence="5">Lipoprotein</fullName>
    </recommendedName>
</protein>
<keyword evidence="2" id="KW-0732">Signal</keyword>
<comment type="caution">
    <text evidence="3">The sequence shown here is derived from an EMBL/GenBank/DDBJ whole genome shotgun (WGS) entry which is preliminary data.</text>
</comment>
<dbReference type="Proteomes" id="UP001487296">
    <property type="component" value="Unassembled WGS sequence"/>
</dbReference>